<evidence type="ECO:0000256" key="2">
    <source>
        <dbReference type="SAM" id="Phobius"/>
    </source>
</evidence>
<evidence type="ECO:0000313" key="4">
    <source>
        <dbReference type="Proteomes" id="UP000287547"/>
    </source>
</evidence>
<sequence length="133" mass="14806">MTGALWLVVFLAGALVWVVWWLVADWWRDVRKCKAAGRDVQAAIADMGRHSVPASEERTDPKFAEALELLPVGEEPPKRARRISVDDLLTRAQKEGHAVRLNWQPEDEQRAKNGEGATNPGDFPTAVLPKIEG</sequence>
<dbReference type="AlphaFoldDB" id="A0A428ZRQ7"/>
<name>A0A428ZRQ7_KIBAR</name>
<proteinExistence type="predicted"/>
<organism evidence="3 4">
    <name type="scientific">Kibdelosporangium aridum</name>
    <dbReference type="NCBI Taxonomy" id="2030"/>
    <lineage>
        <taxon>Bacteria</taxon>
        <taxon>Bacillati</taxon>
        <taxon>Actinomycetota</taxon>
        <taxon>Actinomycetes</taxon>
        <taxon>Pseudonocardiales</taxon>
        <taxon>Pseudonocardiaceae</taxon>
        <taxon>Kibdelosporangium</taxon>
    </lineage>
</organism>
<keyword evidence="2" id="KW-0472">Membrane</keyword>
<dbReference type="RefSeq" id="WP_037258471.1">
    <property type="nucleotide sequence ID" value="NZ_QHKI01000002.1"/>
</dbReference>
<gene>
    <name evidence="3" type="ORF">DMH04_04200</name>
</gene>
<protein>
    <submittedName>
        <fullName evidence="3">Uncharacterized protein</fullName>
    </submittedName>
</protein>
<dbReference type="EMBL" id="QHKI01000002">
    <property type="protein sequence ID" value="RSM90671.1"/>
    <property type="molecule type" value="Genomic_DNA"/>
</dbReference>
<evidence type="ECO:0000313" key="3">
    <source>
        <dbReference type="EMBL" id="RSM90671.1"/>
    </source>
</evidence>
<reference evidence="3 4" key="1">
    <citation type="submission" date="2018-05" db="EMBL/GenBank/DDBJ databases">
        <title>Evolution of GPA BGCs.</title>
        <authorList>
            <person name="Waglechner N."/>
            <person name="Wright G.D."/>
        </authorList>
    </citation>
    <scope>NUCLEOTIDE SEQUENCE [LARGE SCALE GENOMIC DNA]</scope>
    <source>
        <strain evidence="3 4">A82846</strain>
    </source>
</reference>
<dbReference type="OrthoDB" id="9910334at2"/>
<feature type="transmembrane region" description="Helical" evidence="2">
    <location>
        <begin position="6"/>
        <end position="24"/>
    </location>
</feature>
<feature type="region of interest" description="Disordered" evidence="1">
    <location>
        <begin position="99"/>
        <end position="133"/>
    </location>
</feature>
<dbReference type="Proteomes" id="UP000287547">
    <property type="component" value="Unassembled WGS sequence"/>
</dbReference>
<evidence type="ECO:0000256" key="1">
    <source>
        <dbReference type="SAM" id="MobiDB-lite"/>
    </source>
</evidence>
<comment type="caution">
    <text evidence="3">The sequence shown here is derived from an EMBL/GenBank/DDBJ whole genome shotgun (WGS) entry which is preliminary data.</text>
</comment>
<keyword evidence="2" id="KW-1133">Transmembrane helix</keyword>
<accession>A0A428ZRQ7</accession>
<keyword evidence="2" id="KW-0812">Transmembrane</keyword>